<sequence>MNKVDEEPTEYVELKVGDWVETSKGVGFIDVIGTVYVQVIICRTRYNFMVNEIIATNIKLESEDYGALANLALATGDKAWFMETTEKMKILVQ</sequence>
<reference evidence="1 2" key="1">
    <citation type="submission" date="2024-02" db="EMBL/GenBank/DDBJ databases">
        <title>Seven novel Bacillus-like species.</title>
        <authorList>
            <person name="Liu G."/>
        </authorList>
    </citation>
    <scope>NUCLEOTIDE SEQUENCE [LARGE SCALE GENOMIC DNA]</scope>
    <source>
        <strain evidence="1 2">FJAT-52991</strain>
    </source>
</reference>
<evidence type="ECO:0000313" key="2">
    <source>
        <dbReference type="Proteomes" id="UP001387364"/>
    </source>
</evidence>
<dbReference type="RefSeq" id="WP_338754265.1">
    <property type="nucleotide sequence ID" value="NZ_CP147404.1"/>
</dbReference>
<accession>A0ABZ2NBC6</accession>
<evidence type="ECO:0000313" key="1">
    <source>
        <dbReference type="EMBL" id="WXB94522.1"/>
    </source>
</evidence>
<name>A0ABZ2NBC6_9BACI</name>
<gene>
    <name evidence="1" type="ORF">WDJ61_07815</name>
</gene>
<evidence type="ECO:0008006" key="3">
    <source>
        <dbReference type="Google" id="ProtNLM"/>
    </source>
</evidence>
<keyword evidence="2" id="KW-1185">Reference proteome</keyword>
<dbReference type="Proteomes" id="UP001387364">
    <property type="component" value="Chromosome"/>
</dbReference>
<proteinExistence type="predicted"/>
<dbReference type="EMBL" id="CP147404">
    <property type="protein sequence ID" value="WXB94522.1"/>
    <property type="molecule type" value="Genomic_DNA"/>
</dbReference>
<organism evidence="1 2">
    <name type="scientific">Bacillus kandeliae</name>
    <dbReference type="NCBI Taxonomy" id="3129297"/>
    <lineage>
        <taxon>Bacteria</taxon>
        <taxon>Bacillati</taxon>
        <taxon>Bacillota</taxon>
        <taxon>Bacilli</taxon>
        <taxon>Bacillales</taxon>
        <taxon>Bacillaceae</taxon>
        <taxon>Bacillus</taxon>
    </lineage>
</organism>
<protein>
    <recommendedName>
        <fullName evidence="3">IDEAL domain-containing protein</fullName>
    </recommendedName>
</protein>